<keyword evidence="1" id="KW-1133">Transmembrane helix</keyword>
<dbReference type="Proteomes" id="UP000294668">
    <property type="component" value="Unassembled WGS sequence"/>
</dbReference>
<evidence type="ECO:0000313" key="6">
    <source>
        <dbReference type="Proteomes" id="UP000216802"/>
    </source>
</evidence>
<protein>
    <submittedName>
        <fullName evidence="3">Uncharacterized protein</fullName>
    </submittedName>
</protein>
<name>A0A269Y001_9LACO</name>
<feature type="transmembrane region" description="Helical" evidence="1">
    <location>
        <begin position="46"/>
        <end position="66"/>
    </location>
</feature>
<comment type="caution">
    <text evidence="3">The sequence shown here is derived from an EMBL/GenBank/DDBJ whole genome shotgun (WGS) entry which is preliminary data.</text>
</comment>
<organism evidence="3 6">
    <name type="scientific">Lentilactobacillus parakefiri</name>
    <dbReference type="NCBI Taxonomy" id="152332"/>
    <lineage>
        <taxon>Bacteria</taxon>
        <taxon>Bacillati</taxon>
        <taxon>Bacillota</taxon>
        <taxon>Bacilli</taxon>
        <taxon>Lactobacillales</taxon>
        <taxon>Lactobacillaceae</taxon>
        <taxon>Lentilactobacillus</taxon>
    </lineage>
</organism>
<evidence type="ECO:0000313" key="2">
    <source>
        <dbReference type="EMBL" id="GAW72941.1"/>
    </source>
</evidence>
<sequence length="71" mass="8495">MFQKLSKYVFEKLEAYNKRVQKYFDQHPNQEKIFDWLLNNNPLSGGYDTLTGVAFCLVMVVLIWIIKNVFF</sequence>
<reference evidence="4" key="4">
    <citation type="submission" date="2019-02" db="EMBL/GenBank/DDBJ databases">
        <authorList>
            <person name="Buron G."/>
            <person name="Chaylann A."/>
            <person name="Dolejs I."/>
            <person name="Forster J."/>
            <person name="Miks M.H."/>
        </authorList>
    </citation>
    <scope>NUCLEOTIDE SEQUENCE</scope>
    <source>
        <strain evidence="4">DSM 10551</strain>
    </source>
</reference>
<evidence type="ECO:0000313" key="3">
    <source>
        <dbReference type="EMBL" id="PAK78862.1"/>
    </source>
</evidence>
<reference evidence="4 7" key="3">
    <citation type="journal article" date="2019" name="Appl. Microbiol. Biotechnol.">
        <title>Uncovering carbohydrate metabolism through a genotype-phenotype association study of 56 lactic acid bacteria genomes.</title>
        <authorList>
            <person name="Buron-Moles G."/>
            <person name="Chailyan A."/>
            <person name="Dolejs I."/>
            <person name="Forster J."/>
            <person name="Miks M.H."/>
        </authorList>
    </citation>
    <scope>NUCLEOTIDE SEQUENCE [LARGE SCALE GENOMIC DNA]</scope>
    <source>
        <strain evidence="4 7">DSM 10551</strain>
    </source>
</reference>
<evidence type="ECO:0000256" key="1">
    <source>
        <dbReference type="SAM" id="Phobius"/>
    </source>
</evidence>
<keyword evidence="1" id="KW-0472">Membrane</keyword>
<dbReference type="EMBL" id="PUFL01000102">
    <property type="protein sequence ID" value="TDG87477.1"/>
    <property type="molecule type" value="Genomic_DNA"/>
</dbReference>
<dbReference type="Proteomes" id="UP000216802">
    <property type="component" value="Unassembled WGS sequence"/>
</dbReference>
<evidence type="ECO:0000313" key="4">
    <source>
        <dbReference type="EMBL" id="TDG87477.1"/>
    </source>
</evidence>
<evidence type="ECO:0000313" key="5">
    <source>
        <dbReference type="Proteomes" id="UP000214739"/>
    </source>
</evidence>
<reference evidence="3 6" key="2">
    <citation type="submission" date="2017-04" db="EMBL/GenBank/DDBJ databases">
        <title>Kefir bacterial isolates.</title>
        <authorList>
            <person name="Kim Y."/>
            <person name="Blasche S."/>
            <person name="Patil K.R."/>
        </authorList>
    </citation>
    <scope>NUCLEOTIDE SEQUENCE [LARGE SCALE GENOMIC DNA]</scope>
    <source>
        <strain evidence="3 6">OG2</strain>
    </source>
</reference>
<evidence type="ECO:0000313" key="7">
    <source>
        <dbReference type="Proteomes" id="UP000294668"/>
    </source>
</evidence>
<accession>A0A269Y001</accession>
<proteinExistence type="predicted"/>
<keyword evidence="7" id="KW-1185">Reference proteome</keyword>
<gene>
    <name evidence="3" type="ORF">B8W98_09690</name>
    <name evidence="4" type="ORF">C5L28_001167</name>
    <name evidence="2" type="ORF">LPKJCM_02074</name>
</gene>
<dbReference type="Proteomes" id="UP000214739">
    <property type="component" value="Unassembled WGS sequence"/>
</dbReference>
<dbReference type="AlphaFoldDB" id="A0A269Y001"/>
<reference evidence="2 5" key="1">
    <citation type="journal article" date="2017" name="Biosci Microbiota Food Health">
        <title>Genomic characterization reconfirms the taxonomic status of Lactobacillus parakefiri.</title>
        <authorList>
            <person name="Tanizawa Y."/>
            <person name="Kobayashi H."/>
            <person name="Kaminuma E."/>
            <person name="Sakamoto M."/>
            <person name="Ohkuma M."/>
            <person name="Nakamura Y."/>
            <person name="Arita M."/>
            <person name="Tohno M."/>
        </authorList>
    </citation>
    <scope>NUCLEOTIDE SEQUENCE [LARGE SCALE GENOMIC DNA]</scope>
    <source>
        <strain evidence="2 5">JCM 8573</strain>
    </source>
</reference>
<dbReference type="EMBL" id="NCXI01000085">
    <property type="protein sequence ID" value="PAK78862.1"/>
    <property type="molecule type" value="Genomic_DNA"/>
</dbReference>
<keyword evidence="1" id="KW-0812">Transmembrane</keyword>
<dbReference type="EMBL" id="BDGB01000103">
    <property type="protein sequence ID" value="GAW72941.1"/>
    <property type="molecule type" value="Genomic_DNA"/>
</dbReference>